<name>I5AU12_EUBC6</name>
<feature type="transmembrane region" description="Helical" evidence="6">
    <location>
        <begin position="756"/>
        <end position="780"/>
    </location>
</feature>
<keyword evidence="5 6" id="KW-0472">Membrane</keyword>
<comment type="subcellular location">
    <subcellularLocation>
        <location evidence="1">Cell membrane</location>
        <topology evidence="1">Multi-pass membrane protein</topology>
    </subcellularLocation>
</comment>
<dbReference type="OrthoDB" id="9766372at2"/>
<dbReference type="Proteomes" id="UP000005753">
    <property type="component" value="Chromosome"/>
</dbReference>
<feature type="transmembrane region" description="Helical" evidence="6">
    <location>
        <begin position="714"/>
        <end position="736"/>
    </location>
</feature>
<gene>
    <name evidence="8" type="ORF">EubceDRAFT1_1489</name>
</gene>
<dbReference type="Pfam" id="PF02687">
    <property type="entry name" value="FtsX"/>
    <property type="match status" value="2"/>
</dbReference>
<dbReference type="STRING" id="633697.EubceDRAFT1_1489"/>
<dbReference type="AlphaFoldDB" id="I5AU12"/>
<dbReference type="HOGENOM" id="CLU_011038_0_0_9"/>
<evidence type="ECO:0000259" key="7">
    <source>
        <dbReference type="Pfam" id="PF02687"/>
    </source>
</evidence>
<keyword evidence="8" id="KW-0449">Lipoprotein</keyword>
<dbReference type="GO" id="GO:0005886">
    <property type="term" value="C:plasma membrane"/>
    <property type="evidence" value="ECO:0007669"/>
    <property type="project" value="UniProtKB-SubCell"/>
</dbReference>
<dbReference type="EMBL" id="CM001487">
    <property type="protein sequence ID" value="EIM57285.1"/>
    <property type="molecule type" value="Genomic_DNA"/>
</dbReference>
<feature type="transmembrane region" description="Helical" evidence="6">
    <location>
        <begin position="414"/>
        <end position="435"/>
    </location>
</feature>
<dbReference type="InterPro" id="IPR038766">
    <property type="entry name" value="Membrane_comp_ABC_pdt"/>
</dbReference>
<keyword evidence="9" id="KW-1185">Reference proteome</keyword>
<feature type="transmembrane region" description="Helical" evidence="6">
    <location>
        <begin position="299"/>
        <end position="320"/>
    </location>
</feature>
<proteinExistence type="predicted"/>
<feature type="domain" description="ABC3 transporter permease C-terminal" evidence="7">
    <location>
        <begin position="253"/>
        <end position="360"/>
    </location>
</feature>
<feature type="transmembrane region" description="Helical" evidence="6">
    <location>
        <begin position="239"/>
        <end position="266"/>
    </location>
</feature>
<evidence type="ECO:0000256" key="5">
    <source>
        <dbReference type="ARBA" id="ARBA00023136"/>
    </source>
</evidence>
<keyword evidence="2" id="KW-1003">Cell membrane</keyword>
<reference evidence="8 9" key="2">
    <citation type="submission" date="2012-02" db="EMBL/GenBank/DDBJ databases">
        <title>Improved High-Quality Draft sequence of Eubacterium cellulosolvens 6.</title>
        <authorList>
            <consortium name="US DOE Joint Genome Institute"/>
            <person name="Lucas S."/>
            <person name="Han J."/>
            <person name="Lapidus A."/>
            <person name="Cheng J.-F."/>
            <person name="Goodwin L."/>
            <person name="Pitluck S."/>
            <person name="Peters L."/>
            <person name="Mikhailova N."/>
            <person name="Gu W."/>
            <person name="Detter J.C."/>
            <person name="Han C."/>
            <person name="Tapia R."/>
            <person name="Land M."/>
            <person name="Hauser L."/>
            <person name="Kyrpides N."/>
            <person name="Ivanova N."/>
            <person name="Pagani I."/>
            <person name="Johnson E."/>
            <person name="Mukhopadhyay B."/>
            <person name="Anderson I."/>
            <person name="Woyke T."/>
        </authorList>
    </citation>
    <scope>NUCLEOTIDE SEQUENCE [LARGE SCALE GENOMIC DNA]</scope>
    <source>
        <strain evidence="8 9">6</strain>
    </source>
</reference>
<dbReference type="PROSITE" id="PS51257">
    <property type="entry name" value="PROKAR_LIPOPROTEIN"/>
    <property type="match status" value="1"/>
</dbReference>
<evidence type="ECO:0000313" key="9">
    <source>
        <dbReference type="Proteomes" id="UP000005753"/>
    </source>
</evidence>
<evidence type="ECO:0000256" key="2">
    <source>
        <dbReference type="ARBA" id="ARBA00022475"/>
    </source>
</evidence>
<reference evidence="8 9" key="1">
    <citation type="submission" date="2010-08" db="EMBL/GenBank/DDBJ databases">
        <authorList>
            <consortium name="US DOE Joint Genome Institute (JGI-PGF)"/>
            <person name="Lucas S."/>
            <person name="Copeland A."/>
            <person name="Lapidus A."/>
            <person name="Cheng J.-F."/>
            <person name="Bruce D."/>
            <person name="Goodwin L."/>
            <person name="Pitluck S."/>
            <person name="Land M.L."/>
            <person name="Hauser L."/>
            <person name="Chang Y.-J."/>
            <person name="Anderson I.J."/>
            <person name="Johnson E."/>
            <person name="Mulhopadhyay B."/>
            <person name="Kyrpides N."/>
            <person name="Woyke T.J."/>
        </authorList>
    </citation>
    <scope>NUCLEOTIDE SEQUENCE [LARGE SCALE GENOMIC DNA]</scope>
    <source>
        <strain evidence="8 9">6</strain>
    </source>
</reference>
<evidence type="ECO:0000256" key="4">
    <source>
        <dbReference type="ARBA" id="ARBA00022989"/>
    </source>
</evidence>
<evidence type="ECO:0000256" key="3">
    <source>
        <dbReference type="ARBA" id="ARBA00022692"/>
    </source>
</evidence>
<feature type="transmembrane region" description="Helical" evidence="6">
    <location>
        <begin position="661"/>
        <end position="681"/>
    </location>
</feature>
<dbReference type="PANTHER" id="PTHR30287:SF2">
    <property type="entry name" value="BLL1001 PROTEIN"/>
    <property type="match status" value="1"/>
</dbReference>
<evidence type="ECO:0000313" key="8">
    <source>
        <dbReference type="EMBL" id="EIM57285.1"/>
    </source>
</evidence>
<sequence length="793" mass="88423">MYFTILKKDLKRKRTMAVIIFLFTVLAACFVASGINNAVTVMNGTDYFFEKAGVSDFVFVDAGDGKALREEMKKLSCVKGIRQDRVIMAQTSNIWKDEKNEKSEMLLIQSVYRDGLRYFDQNNERITSVKKGEIYLPQKMIDSFEVKYGDTVHLKQNGITKDLVLAGTLKDAVMGAPMMGGSRVLISKEDEKDFVKTSDLSVPQGSIFYIQTTDADAVTESSSEVPSIIQCLSGSTLRLAYIMSMIVAMSVLVISVCLILVAFVVLKYVITFSINEEFREIGVMKAIGITNRKIRSLFVVKYACIALAGSVLGFFASIPFGNLQIEAISKNMVLGNDGGIWLNIGGAVLVALLMVSLAYFSTAKVKKYTPLDAIRSGETGERYGKKTKMKLSRSRLGNAHFLAWNDVLSYPKRYITIMISFVLCSVFTFGLVLMADTMRSDKLVESFGTRGDVYLLPDSIREDNQNKIIEANAAGIACETDPYDDSAHEIRKKLKENGMPGRVSIELFYSYKVEINGKKKNAFFEKNPYVKMTDYKYEEGTAQEYADEIAITDKIRKEYGVDIGDKVVVEFTTGKKTCLITAVNSTMNQLGDCFLLHTDAPTRPEDVDMTMMYQVSFDDNPSPAVIDQRVEKLKEIFDSDNIMNATDYVVDCMKSADTMDAVTMLLLVITLLVVVLVAILMERSFIADEEGSIAVLRAIGFSERAVIRWHVCRFMIVAVISEVVAVVFTLPVTHLWTDPIWSMMGQTKVEYNFKPLSMFVIYPGIILGCTLAAALGTAVYTRRIKAADVVNIE</sequence>
<feature type="domain" description="ABC3 transporter permease C-terminal" evidence="7">
    <location>
        <begin position="665"/>
        <end position="783"/>
    </location>
</feature>
<accession>I5AU12</accession>
<evidence type="ECO:0000256" key="6">
    <source>
        <dbReference type="SAM" id="Phobius"/>
    </source>
</evidence>
<keyword evidence="4 6" id="KW-1133">Transmembrane helix</keyword>
<keyword evidence="3 6" id="KW-0812">Transmembrane</keyword>
<protein>
    <submittedName>
        <fullName evidence="8">ABC-type transport system, involved in lipoprotein release, permease component</fullName>
    </submittedName>
</protein>
<organism evidence="8 9">
    <name type="scientific">Eubacterium cellulosolvens (strain ATCC 43171 / JCM 9499 / 6)</name>
    <name type="common">Cillobacterium cellulosolvens</name>
    <dbReference type="NCBI Taxonomy" id="633697"/>
    <lineage>
        <taxon>Bacteria</taxon>
        <taxon>Bacillati</taxon>
        <taxon>Bacillota</taxon>
        <taxon>Clostridia</taxon>
        <taxon>Eubacteriales</taxon>
        <taxon>Eubacteriaceae</taxon>
        <taxon>Eubacterium</taxon>
    </lineage>
</organism>
<dbReference type="InterPro" id="IPR003838">
    <property type="entry name" value="ABC3_permease_C"/>
</dbReference>
<feature type="transmembrane region" description="Helical" evidence="6">
    <location>
        <begin position="340"/>
        <end position="360"/>
    </location>
</feature>
<evidence type="ECO:0000256" key="1">
    <source>
        <dbReference type="ARBA" id="ARBA00004651"/>
    </source>
</evidence>
<dbReference type="eggNOG" id="COG0577">
    <property type="taxonomic scope" value="Bacteria"/>
</dbReference>
<dbReference type="PANTHER" id="PTHR30287">
    <property type="entry name" value="MEMBRANE COMPONENT OF PREDICTED ABC SUPERFAMILY METABOLITE UPTAKE TRANSPORTER"/>
    <property type="match status" value="1"/>
</dbReference>